<organism evidence="3 4">
    <name type="scientific">Betta splendens</name>
    <name type="common">Siamese fighting fish</name>
    <dbReference type="NCBI Taxonomy" id="158456"/>
    <lineage>
        <taxon>Eukaryota</taxon>
        <taxon>Metazoa</taxon>
        <taxon>Chordata</taxon>
        <taxon>Craniata</taxon>
        <taxon>Vertebrata</taxon>
        <taxon>Euteleostomi</taxon>
        <taxon>Actinopterygii</taxon>
        <taxon>Neopterygii</taxon>
        <taxon>Teleostei</taxon>
        <taxon>Neoteleostei</taxon>
        <taxon>Acanthomorphata</taxon>
        <taxon>Anabantaria</taxon>
        <taxon>Anabantiformes</taxon>
        <taxon>Anabantoidei</taxon>
        <taxon>Osphronemidae</taxon>
        <taxon>Betta</taxon>
    </lineage>
</organism>
<keyword evidence="3" id="KW-1185">Reference proteome</keyword>
<feature type="region of interest" description="Disordered" evidence="2">
    <location>
        <begin position="113"/>
        <end position="136"/>
    </location>
</feature>
<feature type="coiled-coil region" evidence="1">
    <location>
        <begin position="229"/>
        <end position="291"/>
    </location>
</feature>
<evidence type="ECO:0000313" key="3">
    <source>
        <dbReference type="Proteomes" id="UP000515150"/>
    </source>
</evidence>
<dbReference type="RefSeq" id="XP_055358808.1">
    <property type="nucleotide sequence ID" value="XM_055502833.1"/>
</dbReference>
<sequence length="431" mass="49642">MRDNEPHEIPAQTSPGLTRSASGVGEPEHLGEKWATGTRKKWLRCENKVLLECYYSSNPSQRGYMNRMCGEWERRNPHSRLTAKQLVAQCSNIHKRQLLSQLEIDEIQHKCYGKGEPGRQVRGEVSPSPQPEIGYEAPISTDTLSEAATDLKDKIMARLNRQPQTPLQRLSEVPSESLMEDVNAALRAIPTTTITETNELIYASASVILEMLGYKSNHGSHEKQYPPWKRRLEARIKAARREVSQMTEAQRGAMKRPMPKRYSQMTIPEALKTAKQRLQALASRLKRYTRDNEARRINWLFTTQPAKVYSQWQGNNNRADPPRLETEQYWKGIWEREASHNSDAQWLVDLREDHSNLPEQNPVTITVADIQHRVSAIQFNSIQFYLYSAKSQQSYFKALYKVRFKTSQLNPTNPTYSKQFDSNSGEEKLPL</sequence>
<dbReference type="KEGG" id="bspl:129603092"/>
<dbReference type="Proteomes" id="UP000515150">
    <property type="component" value="Chromosome 15"/>
</dbReference>
<proteinExistence type="predicted"/>
<dbReference type="GeneID" id="129603092"/>
<gene>
    <name evidence="4" type="primary">LOC129603092</name>
</gene>
<evidence type="ECO:0000313" key="4">
    <source>
        <dbReference type="RefSeq" id="XP_055358808.1"/>
    </source>
</evidence>
<keyword evidence="1" id="KW-0175">Coiled coil</keyword>
<protein>
    <submittedName>
        <fullName evidence="4">Uncharacterized protein LOC129603092</fullName>
    </submittedName>
</protein>
<name>A0A9W2XAA1_BETSP</name>
<accession>A0A9W2XAA1</accession>
<dbReference type="AlphaFoldDB" id="A0A9W2XAA1"/>
<evidence type="ECO:0000256" key="1">
    <source>
        <dbReference type="SAM" id="Coils"/>
    </source>
</evidence>
<feature type="compositionally biased region" description="Polar residues" evidence="2">
    <location>
        <begin position="412"/>
        <end position="423"/>
    </location>
</feature>
<evidence type="ECO:0000256" key="2">
    <source>
        <dbReference type="SAM" id="MobiDB-lite"/>
    </source>
</evidence>
<feature type="region of interest" description="Disordered" evidence="2">
    <location>
        <begin position="1"/>
        <end position="32"/>
    </location>
</feature>
<feature type="compositionally biased region" description="Polar residues" evidence="2">
    <location>
        <begin position="11"/>
        <end position="21"/>
    </location>
</feature>
<reference evidence="4" key="1">
    <citation type="submission" date="2025-08" db="UniProtKB">
        <authorList>
            <consortium name="RefSeq"/>
        </authorList>
    </citation>
    <scope>IDENTIFICATION</scope>
</reference>
<feature type="region of interest" description="Disordered" evidence="2">
    <location>
        <begin position="412"/>
        <end position="431"/>
    </location>
</feature>